<protein>
    <submittedName>
        <fullName evidence="2">Vegetative incompatibility protein 2a</fullName>
    </submittedName>
</protein>
<gene>
    <name evidence="2" type="primary">vic2a</name>
</gene>
<feature type="region of interest" description="Disordered" evidence="1">
    <location>
        <begin position="1"/>
        <end position="151"/>
    </location>
</feature>
<organism evidence="2">
    <name type="scientific">Cryphonectria parasitica</name>
    <name type="common">Chestnut blight fungus</name>
    <name type="synonym">Endothia parasitica</name>
    <dbReference type="NCBI Taxonomy" id="5116"/>
    <lineage>
        <taxon>Eukaryota</taxon>
        <taxon>Fungi</taxon>
        <taxon>Dikarya</taxon>
        <taxon>Ascomycota</taxon>
        <taxon>Pezizomycotina</taxon>
        <taxon>Sordariomycetes</taxon>
        <taxon>Sordariomycetidae</taxon>
        <taxon>Diaporthales</taxon>
        <taxon>Cryphonectriaceae</taxon>
        <taxon>Cryphonectria-Endothia species complex</taxon>
        <taxon>Cryphonectria</taxon>
    </lineage>
</organism>
<evidence type="ECO:0000256" key="1">
    <source>
        <dbReference type="SAM" id="MobiDB-lite"/>
    </source>
</evidence>
<accession>G8H3Q4</accession>
<sequence>MGLFSKKKKDAEANPYAQAGTAPAPAVSNTPPPSYHSPSIASSRYGDEKLGTQNGYGADRYGSGPAPGGYGGFNPAGNNRSQASTATPAAGDGNPALFGNAKDRYNPYGGSKPQAQSGPEGDEYGGYGAPRELTEEEQAEADTQALVDQTNAVRDESWASIQRTIGGIEGGLAQVQASRMRVAQQDSRLNNAERNLDQSLSHARDGAQKTKTLDTLNRKPFFMPVGGTSVKAVERQVAQETEEHSGDKAKAEVTRQARWEIEKRLKAAEKNGPTAPGLLGSKKPVDSKWVFEDDEEGAAKEENIQAGIETLGYLSGQLNSQASALGDDLQQSIKVINRVVDKVWSPFPRWLQTNLLTFDAG</sequence>
<dbReference type="EMBL" id="JN367274">
    <property type="protein sequence ID" value="AET07145.1"/>
    <property type="molecule type" value="Genomic_DNA"/>
</dbReference>
<dbReference type="AlphaFoldDB" id="G8H3Q4"/>
<reference evidence="2" key="1">
    <citation type="journal article" date="2012" name="Genetics">
        <title>Molecular Characterization of Vegetative Incompatibility Genes That Restrict Hypovirus Transmission in the Chestnut Blight Fungus Cryphonectria parasitica.</title>
        <authorList>
            <person name="Choi G.H."/>
            <person name="Dawe A.L."/>
            <person name="Churbanov A."/>
            <person name="Smith M.L."/>
            <person name="Milgroom M.G."/>
            <person name="Nuss D.L."/>
        </authorList>
    </citation>
    <scope>NUCLEOTIDE SEQUENCE</scope>
    <source>
        <strain evidence="2">EP146</strain>
    </source>
</reference>
<proteinExistence type="predicted"/>
<feature type="compositionally biased region" description="Gly residues" evidence="1">
    <location>
        <begin position="65"/>
        <end position="74"/>
    </location>
</feature>
<name>G8H3Q4_CRYPA</name>
<evidence type="ECO:0000313" key="2">
    <source>
        <dbReference type="EMBL" id="AET07145.1"/>
    </source>
</evidence>